<dbReference type="Proteomes" id="UP000202485">
    <property type="component" value="Unassembled WGS sequence"/>
</dbReference>
<evidence type="ECO:0000256" key="1">
    <source>
        <dbReference type="ARBA" id="ARBA00010702"/>
    </source>
</evidence>
<feature type="binding site" evidence="4">
    <location>
        <position position="530"/>
    </location>
    <ligand>
        <name>Mg(2+)</name>
        <dbReference type="ChEBI" id="CHEBI:18420"/>
        <label>1</label>
    </ligand>
</feature>
<evidence type="ECO:0000256" key="2">
    <source>
        <dbReference type="ARBA" id="ARBA00022801"/>
    </source>
</evidence>
<dbReference type="SUPFAM" id="SSF56655">
    <property type="entry name" value="Carbohydrate phosphatase"/>
    <property type="match status" value="1"/>
</dbReference>
<dbReference type="PRINTS" id="PR00377">
    <property type="entry name" value="IMPHPHTASES"/>
</dbReference>
<dbReference type="InterPro" id="IPR005502">
    <property type="entry name" value="Ribosyl_crysJ1"/>
</dbReference>
<dbReference type="EC" id="3.2.2.24" evidence="5"/>
<evidence type="ECO:0000256" key="4">
    <source>
        <dbReference type="PIRSR" id="PIRSR605502-1"/>
    </source>
</evidence>
<feature type="binding site" evidence="4">
    <location>
        <position position="335"/>
    </location>
    <ligand>
        <name>Mg(2+)</name>
        <dbReference type="ChEBI" id="CHEBI:18420"/>
        <label>1</label>
    </ligand>
</feature>
<comment type="similarity">
    <text evidence="1">Belongs to the ADP-ribosylglycohydrolase family.</text>
</comment>
<keyword evidence="5" id="KW-0326">Glycosidase</keyword>
<dbReference type="EMBL" id="FXYG01000003">
    <property type="protein sequence ID" value="SMX43869.1"/>
    <property type="molecule type" value="Genomic_DNA"/>
</dbReference>
<feature type="binding site" evidence="3">
    <location>
        <position position="69"/>
    </location>
    <ligand>
        <name>Mg(2+)</name>
        <dbReference type="ChEBI" id="CHEBI:18420"/>
        <label>1</label>
        <note>catalytic</note>
    </ligand>
</feature>
<protein>
    <submittedName>
        <fullName evidence="5">ADP-ribosyl-[dinitrogen reductase] glycohydrolase</fullName>
        <ecNumber evidence="5">3.2.2.24</ecNumber>
    </submittedName>
</protein>
<dbReference type="Gene3D" id="3.40.190.80">
    <property type="match status" value="1"/>
</dbReference>
<dbReference type="InterPro" id="IPR000760">
    <property type="entry name" value="Inositol_monophosphatase-like"/>
</dbReference>
<keyword evidence="3" id="KW-0460">Magnesium</keyword>
<dbReference type="PANTHER" id="PTHR16222">
    <property type="entry name" value="ADP-RIBOSYLGLYCOHYDROLASE"/>
    <property type="match status" value="1"/>
</dbReference>
<evidence type="ECO:0000256" key="3">
    <source>
        <dbReference type="PIRSR" id="PIRSR600760-2"/>
    </source>
</evidence>
<dbReference type="GO" id="GO:0047407">
    <property type="term" value="F:ADP-ribosyl-[dinitrogen reductase] hydrolase activity"/>
    <property type="evidence" value="ECO:0007669"/>
    <property type="project" value="UniProtKB-EC"/>
</dbReference>
<evidence type="ECO:0000313" key="5">
    <source>
        <dbReference type="EMBL" id="SMX43869.1"/>
    </source>
</evidence>
<feature type="binding site" evidence="3">
    <location>
        <position position="88"/>
    </location>
    <ligand>
        <name>Mg(2+)</name>
        <dbReference type="ChEBI" id="CHEBI:18420"/>
        <label>1</label>
        <note>catalytic</note>
    </ligand>
</feature>
<dbReference type="GO" id="GO:0046872">
    <property type="term" value="F:metal ion binding"/>
    <property type="evidence" value="ECO:0007669"/>
    <property type="project" value="UniProtKB-KW"/>
</dbReference>
<accession>A0A238KLX9</accession>
<dbReference type="AlphaFoldDB" id="A0A238KLX9"/>
<feature type="binding site" evidence="4">
    <location>
        <position position="529"/>
    </location>
    <ligand>
        <name>Mg(2+)</name>
        <dbReference type="ChEBI" id="CHEBI:18420"/>
        <label>1</label>
    </ligand>
</feature>
<gene>
    <name evidence="5" type="primary">draG</name>
    <name evidence="5" type="ORF">RUA8715_02292</name>
</gene>
<evidence type="ECO:0000313" key="6">
    <source>
        <dbReference type="Proteomes" id="UP000202485"/>
    </source>
</evidence>
<dbReference type="Gene3D" id="1.10.4080.10">
    <property type="entry name" value="ADP-ribosylation/Crystallin J1"/>
    <property type="match status" value="1"/>
</dbReference>
<feature type="binding site" evidence="4">
    <location>
        <position position="527"/>
    </location>
    <ligand>
        <name>Mg(2+)</name>
        <dbReference type="ChEBI" id="CHEBI:18420"/>
        <label>1</label>
    </ligand>
</feature>
<dbReference type="PANTHER" id="PTHR16222:SF24">
    <property type="entry name" value="ADP-RIBOSYLHYDROLASE ARH3"/>
    <property type="match status" value="1"/>
</dbReference>
<keyword evidence="2 5" id="KW-0378">Hydrolase</keyword>
<feature type="binding site" evidence="3">
    <location>
        <position position="210"/>
    </location>
    <ligand>
        <name>Mg(2+)</name>
        <dbReference type="ChEBI" id="CHEBI:18420"/>
        <label>1</label>
        <note>catalytic</note>
    </ligand>
</feature>
<comment type="cofactor">
    <cofactor evidence="4">
        <name>Mg(2+)</name>
        <dbReference type="ChEBI" id="CHEBI:18420"/>
    </cofactor>
    <text evidence="4">Binds 2 magnesium ions per subunit.</text>
</comment>
<dbReference type="InterPro" id="IPR036705">
    <property type="entry name" value="Ribosyl_crysJ1_sf"/>
</dbReference>
<dbReference type="OrthoDB" id="9806482at2"/>
<proteinExistence type="inferred from homology"/>
<reference evidence="6" key="1">
    <citation type="submission" date="2017-05" db="EMBL/GenBank/DDBJ databases">
        <authorList>
            <person name="Rodrigo-Torres L."/>
            <person name="Arahal R. D."/>
            <person name="Lucena T."/>
        </authorList>
    </citation>
    <scope>NUCLEOTIDE SEQUENCE [LARGE SCALE GENOMIC DNA]</scope>
    <source>
        <strain evidence="6">CECT 8715</strain>
    </source>
</reference>
<name>A0A238KLX9_9RHOB</name>
<sequence length="599" mass="62710">MINKTKKPISKKLPAIIQLAKTAGAMIRAEFHRPEGPRGTLHKAIVDTEVEAFLKTNLMRLQPASWLGEETESSLIDGSLTWVIDPHDGTADFMKGLRGSAVSVALLENNTPILGVVYAPTAPDDAGDLITWAKGGNLKRNGKVINPAGSHDKPIVGLNADAADFALANHVSLKGLRVRTVPSPAYRLALAAVGELDAAMSLVGGLSSWDIAGGHALIIGAGKFIAQRNGSPIDYSQTSFDGVVAGAEALVRGLSSAQMTAHPRSARCPAVPCKRTNLPVSVSRAHGVLLGQLAGDALGSFVEFQEAETIARRHPGGVDSLQDGGTWNLIAGQPTDDSEMALALARSLCAMDRFDRDHVANAYVEWRTSRPFDIGMTTSSAISALAQGDPVASDSQANGALMRVSPIGVFAAGTPALAAEIARQDASLTHPNEVTVAANAAFAAAVSTGVAGGSKEDMWSSAYANAGQDEGAAIVRDRLLAARTKRPTEFQHQMGWVLTAFQNAFYCLMAEQSLRDAVVGTVACGGDTDTNAAICGALLGALQGRDAVPLHWRNAVLTCRPVVADDIHHPRPKTYWPDDALDLAEALLVAGAAANQDAV</sequence>
<keyword evidence="3" id="KW-0479">Metal-binding</keyword>
<dbReference type="RefSeq" id="WP_093963833.1">
    <property type="nucleotide sequence ID" value="NZ_FXYG01000003.1"/>
</dbReference>
<dbReference type="Pfam" id="PF00459">
    <property type="entry name" value="Inositol_P"/>
    <property type="match status" value="1"/>
</dbReference>
<dbReference type="Gene3D" id="3.30.540.10">
    <property type="entry name" value="Fructose-1,6-Bisphosphatase, subunit A, domain 1"/>
    <property type="match status" value="1"/>
</dbReference>
<dbReference type="InterPro" id="IPR050792">
    <property type="entry name" value="ADP-ribosylglycohydrolase"/>
</dbReference>
<dbReference type="Pfam" id="PF03747">
    <property type="entry name" value="ADP_ribosyl_GH"/>
    <property type="match status" value="1"/>
</dbReference>
<dbReference type="CDD" id="cd01637">
    <property type="entry name" value="IMPase_like"/>
    <property type="match status" value="1"/>
</dbReference>
<keyword evidence="6" id="KW-1185">Reference proteome</keyword>
<feature type="binding site" evidence="4">
    <location>
        <position position="336"/>
    </location>
    <ligand>
        <name>Mg(2+)</name>
        <dbReference type="ChEBI" id="CHEBI:18420"/>
        <label>1</label>
    </ligand>
</feature>
<dbReference type="SUPFAM" id="SSF101478">
    <property type="entry name" value="ADP-ribosylglycohydrolase"/>
    <property type="match status" value="1"/>
</dbReference>
<feature type="binding site" evidence="3">
    <location>
        <position position="85"/>
    </location>
    <ligand>
        <name>Mg(2+)</name>
        <dbReference type="ChEBI" id="CHEBI:18420"/>
        <label>1</label>
        <note>catalytic</note>
    </ligand>
</feature>
<organism evidence="5 6">
    <name type="scientific">Ruegeria arenilitoris</name>
    <dbReference type="NCBI Taxonomy" id="1173585"/>
    <lineage>
        <taxon>Bacteria</taxon>
        <taxon>Pseudomonadati</taxon>
        <taxon>Pseudomonadota</taxon>
        <taxon>Alphaproteobacteria</taxon>
        <taxon>Rhodobacterales</taxon>
        <taxon>Roseobacteraceae</taxon>
        <taxon>Ruegeria</taxon>
    </lineage>
</organism>
<feature type="binding site" evidence="4">
    <location>
        <position position="337"/>
    </location>
    <ligand>
        <name>Mg(2+)</name>
        <dbReference type="ChEBI" id="CHEBI:18420"/>
        <label>1</label>
    </ligand>
</feature>